<protein>
    <submittedName>
        <fullName evidence="2">Uncharacterized protein</fullName>
    </submittedName>
</protein>
<evidence type="ECO:0000313" key="3">
    <source>
        <dbReference type="Proteomes" id="UP000283269"/>
    </source>
</evidence>
<organism evidence="2 3">
    <name type="scientific">Psilocybe cyanescens</name>
    <dbReference type="NCBI Taxonomy" id="93625"/>
    <lineage>
        <taxon>Eukaryota</taxon>
        <taxon>Fungi</taxon>
        <taxon>Dikarya</taxon>
        <taxon>Basidiomycota</taxon>
        <taxon>Agaricomycotina</taxon>
        <taxon>Agaricomycetes</taxon>
        <taxon>Agaricomycetidae</taxon>
        <taxon>Agaricales</taxon>
        <taxon>Agaricineae</taxon>
        <taxon>Strophariaceae</taxon>
        <taxon>Psilocybe</taxon>
    </lineage>
</organism>
<evidence type="ECO:0000313" key="2">
    <source>
        <dbReference type="EMBL" id="PPQ73479.1"/>
    </source>
</evidence>
<dbReference type="InParanoid" id="A0A409W4L9"/>
<proteinExistence type="predicted"/>
<gene>
    <name evidence="2" type="ORF">CVT25_000159</name>
</gene>
<dbReference type="EMBL" id="NHYD01003759">
    <property type="protein sequence ID" value="PPQ73479.1"/>
    <property type="molecule type" value="Genomic_DNA"/>
</dbReference>
<sequence length="148" mass="16408">MPLAVSLTVVIFDPHHIHTVVHISNKLEAFLLDTVPGQQAKIFITILLLENKVDTFQSAAPPYQVSEELKTNINNYALAVLLFVNINAYKGNIPHNHILIKESISSDTNIFALSQVIVHSTPCRVTVQLCAQVALMVCFTLFLVFNAI</sequence>
<name>A0A409W4L9_PSICY</name>
<keyword evidence="1" id="KW-0472">Membrane</keyword>
<dbReference type="Proteomes" id="UP000283269">
    <property type="component" value="Unassembled WGS sequence"/>
</dbReference>
<dbReference type="OrthoDB" id="3236341at2759"/>
<keyword evidence="1" id="KW-0812">Transmembrane</keyword>
<comment type="caution">
    <text evidence="2">The sequence shown here is derived from an EMBL/GenBank/DDBJ whole genome shotgun (WGS) entry which is preliminary data.</text>
</comment>
<evidence type="ECO:0000256" key="1">
    <source>
        <dbReference type="SAM" id="Phobius"/>
    </source>
</evidence>
<keyword evidence="1" id="KW-1133">Transmembrane helix</keyword>
<dbReference type="AlphaFoldDB" id="A0A409W4L9"/>
<reference evidence="2 3" key="1">
    <citation type="journal article" date="2018" name="Evol. Lett.">
        <title>Horizontal gene cluster transfer increased hallucinogenic mushroom diversity.</title>
        <authorList>
            <person name="Reynolds H.T."/>
            <person name="Vijayakumar V."/>
            <person name="Gluck-Thaler E."/>
            <person name="Korotkin H.B."/>
            <person name="Matheny P.B."/>
            <person name="Slot J.C."/>
        </authorList>
    </citation>
    <scope>NUCLEOTIDE SEQUENCE [LARGE SCALE GENOMIC DNA]</scope>
    <source>
        <strain evidence="2 3">2631</strain>
    </source>
</reference>
<keyword evidence="3" id="KW-1185">Reference proteome</keyword>
<feature type="transmembrane region" description="Helical" evidence="1">
    <location>
        <begin position="125"/>
        <end position="145"/>
    </location>
</feature>
<accession>A0A409W4L9</accession>